<dbReference type="EMBL" id="JAMKOV010000002">
    <property type="protein sequence ID" value="KAI8042058.1"/>
    <property type="molecule type" value="Genomic_DNA"/>
</dbReference>
<dbReference type="PROSITE" id="PS51061">
    <property type="entry name" value="R3H"/>
    <property type="match status" value="1"/>
</dbReference>
<feature type="compositionally biased region" description="Polar residues" evidence="2">
    <location>
        <begin position="151"/>
        <end position="164"/>
    </location>
</feature>
<keyword evidence="1" id="KW-0175">Coiled coil</keyword>
<comment type="caution">
    <text evidence="4">The sequence shown here is derived from an EMBL/GenBank/DDBJ whole genome shotgun (WGS) entry which is preliminary data.</text>
</comment>
<dbReference type="PANTHER" id="PTHR13498">
    <property type="entry name" value="SPERM ASSOCIATED ANTIGEN 7"/>
    <property type="match status" value="1"/>
</dbReference>
<sequence length="256" mass="29164">MDLLDTILNAMDAPPANNEQQKTLIKKQRELMERMQNKQKEELLRFRKYVDERMGRFAKDDRQYIEFQPLDKVHRSVIHEIAENGGFIAMSFGREDVDRHSVVYKKEHAPGEDEVTARRNGDGWNPEIAKEYAERRRERLAQEQSDKEASTSEASANCTSSSTAGDPDSSEVKPTTNYKAKYAHLIGESAALQAARKTETNQSYGFVPSKNKKDMRSIEQTLADIQAKKRLRLAQQQELEQEQQAPEATSTSTGDP</sequence>
<evidence type="ECO:0000313" key="5">
    <source>
        <dbReference type="Proteomes" id="UP001059596"/>
    </source>
</evidence>
<feature type="region of interest" description="Disordered" evidence="2">
    <location>
        <begin position="196"/>
        <end position="215"/>
    </location>
</feature>
<feature type="region of interest" description="Disordered" evidence="2">
    <location>
        <begin position="134"/>
        <end position="174"/>
    </location>
</feature>
<feature type="domain" description="R3H" evidence="3">
    <location>
        <begin position="44"/>
        <end position="107"/>
    </location>
</feature>
<dbReference type="OrthoDB" id="5979509at2759"/>
<evidence type="ECO:0000259" key="3">
    <source>
        <dbReference type="PROSITE" id="PS51061"/>
    </source>
</evidence>
<dbReference type="SUPFAM" id="SSF82708">
    <property type="entry name" value="R3H domain"/>
    <property type="match status" value="1"/>
</dbReference>
<dbReference type="InterPro" id="IPR017330">
    <property type="entry name" value="SPAG7"/>
</dbReference>
<evidence type="ECO:0000256" key="2">
    <source>
        <dbReference type="SAM" id="MobiDB-lite"/>
    </source>
</evidence>
<dbReference type="AlphaFoldDB" id="A0A9P9YSF9"/>
<dbReference type="Pfam" id="PF01424">
    <property type="entry name" value="R3H"/>
    <property type="match status" value="1"/>
</dbReference>
<evidence type="ECO:0000313" key="4">
    <source>
        <dbReference type="EMBL" id="KAI8042058.1"/>
    </source>
</evidence>
<name>A0A9P9YSF9_9MUSC</name>
<dbReference type="CDD" id="cd02636">
    <property type="entry name" value="R3H_sperm-antigen"/>
    <property type="match status" value="1"/>
</dbReference>
<evidence type="ECO:0000256" key="1">
    <source>
        <dbReference type="SAM" id="Coils"/>
    </source>
</evidence>
<dbReference type="InterPro" id="IPR034068">
    <property type="entry name" value="R3H_sperm-antigen"/>
</dbReference>
<accession>A0A9P9YSF9</accession>
<feature type="compositionally biased region" description="Basic and acidic residues" evidence="2">
    <location>
        <begin position="134"/>
        <end position="150"/>
    </location>
</feature>
<dbReference type="GO" id="GO:0003676">
    <property type="term" value="F:nucleic acid binding"/>
    <property type="evidence" value="ECO:0007669"/>
    <property type="project" value="UniProtKB-UniRule"/>
</dbReference>
<keyword evidence="5" id="KW-1185">Reference proteome</keyword>
<feature type="compositionally biased region" description="Polar residues" evidence="2">
    <location>
        <begin position="246"/>
        <end position="256"/>
    </location>
</feature>
<feature type="compositionally biased region" description="Low complexity" evidence="2">
    <location>
        <begin position="233"/>
        <end position="245"/>
    </location>
</feature>
<dbReference type="Gene3D" id="3.30.1370.50">
    <property type="entry name" value="R3H-like domain"/>
    <property type="match status" value="1"/>
</dbReference>
<feature type="coiled-coil region" evidence="1">
    <location>
        <begin position="18"/>
        <end position="45"/>
    </location>
</feature>
<dbReference type="PANTHER" id="PTHR13498:SF3">
    <property type="entry name" value="SPERM-ASSOCIATED ANTIGEN 7"/>
    <property type="match status" value="1"/>
</dbReference>
<dbReference type="InterPro" id="IPR001374">
    <property type="entry name" value="R3H_dom"/>
</dbReference>
<protein>
    <recommendedName>
        <fullName evidence="3">R3H domain-containing protein</fullName>
    </recommendedName>
</protein>
<proteinExistence type="predicted"/>
<organism evidence="4 5">
    <name type="scientific">Drosophila gunungcola</name>
    <name type="common">fruit fly</name>
    <dbReference type="NCBI Taxonomy" id="103775"/>
    <lineage>
        <taxon>Eukaryota</taxon>
        <taxon>Metazoa</taxon>
        <taxon>Ecdysozoa</taxon>
        <taxon>Arthropoda</taxon>
        <taxon>Hexapoda</taxon>
        <taxon>Insecta</taxon>
        <taxon>Pterygota</taxon>
        <taxon>Neoptera</taxon>
        <taxon>Endopterygota</taxon>
        <taxon>Diptera</taxon>
        <taxon>Brachycera</taxon>
        <taxon>Muscomorpha</taxon>
        <taxon>Ephydroidea</taxon>
        <taxon>Drosophilidae</taxon>
        <taxon>Drosophila</taxon>
        <taxon>Sophophora</taxon>
    </lineage>
</organism>
<gene>
    <name evidence="4" type="ORF">M5D96_003358</name>
</gene>
<feature type="region of interest" description="Disordered" evidence="2">
    <location>
        <begin position="233"/>
        <end position="256"/>
    </location>
</feature>
<reference evidence="4" key="1">
    <citation type="journal article" date="2023" name="Genome Biol. Evol.">
        <title>Long-read-based Genome Assembly of Drosophila gunungcola Reveals Fewer Chemosensory Genes in Flower-breeding Species.</title>
        <authorList>
            <person name="Negi A."/>
            <person name="Liao B.Y."/>
            <person name="Yeh S.D."/>
        </authorList>
    </citation>
    <scope>NUCLEOTIDE SEQUENCE</scope>
    <source>
        <strain evidence="4">Sukarami</strain>
    </source>
</reference>
<dbReference type="Proteomes" id="UP001059596">
    <property type="component" value="Unassembled WGS sequence"/>
</dbReference>
<dbReference type="InterPro" id="IPR036867">
    <property type="entry name" value="R3H_dom_sf"/>
</dbReference>
<dbReference type="PIRSF" id="PIRSF037943">
    <property type="entry name" value="Sperm-assoc_antigen_PAG7"/>
    <property type="match status" value="1"/>
</dbReference>